<dbReference type="AlphaFoldDB" id="A0A0F9LET7"/>
<dbReference type="InterPro" id="IPR031321">
    <property type="entry name" value="UCP012641"/>
</dbReference>
<reference evidence="1" key="1">
    <citation type="journal article" date="2015" name="Nature">
        <title>Complex archaea that bridge the gap between prokaryotes and eukaryotes.</title>
        <authorList>
            <person name="Spang A."/>
            <person name="Saw J.H."/>
            <person name="Jorgensen S.L."/>
            <person name="Zaremba-Niedzwiedzka K."/>
            <person name="Martijn J."/>
            <person name="Lind A.E."/>
            <person name="van Eijk R."/>
            <person name="Schleper C."/>
            <person name="Guy L."/>
            <person name="Ettema T.J."/>
        </authorList>
    </citation>
    <scope>NUCLEOTIDE SEQUENCE</scope>
</reference>
<sequence>PPHPHEDWAETAAHLMHLTDITDSFVAAGLSSSEMPGPGWDPCSEPDAYRLIHIAASLTVGMNHINRSMGLSDLPSRSL</sequence>
<protein>
    <recommendedName>
        <fullName evidence="2">DinB-like domain-containing protein</fullName>
    </recommendedName>
</protein>
<gene>
    <name evidence="1" type="ORF">LCGC14_1222710</name>
</gene>
<comment type="caution">
    <text evidence="1">The sequence shown here is derived from an EMBL/GenBank/DDBJ whole genome shotgun (WGS) entry which is preliminary data.</text>
</comment>
<evidence type="ECO:0000313" key="1">
    <source>
        <dbReference type="EMBL" id="KKM92008.1"/>
    </source>
</evidence>
<evidence type="ECO:0008006" key="2">
    <source>
        <dbReference type="Google" id="ProtNLM"/>
    </source>
</evidence>
<proteinExistence type="predicted"/>
<name>A0A0F9LET7_9ZZZZ</name>
<organism evidence="1">
    <name type="scientific">marine sediment metagenome</name>
    <dbReference type="NCBI Taxonomy" id="412755"/>
    <lineage>
        <taxon>unclassified sequences</taxon>
        <taxon>metagenomes</taxon>
        <taxon>ecological metagenomes</taxon>
    </lineage>
</organism>
<dbReference type="EMBL" id="LAZR01006453">
    <property type="protein sequence ID" value="KKM92008.1"/>
    <property type="molecule type" value="Genomic_DNA"/>
</dbReference>
<dbReference type="Pfam" id="PF15887">
    <property type="entry name" value="Peptidase_Mx"/>
    <property type="match status" value="1"/>
</dbReference>
<accession>A0A0F9LET7</accession>
<feature type="non-terminal residue" evidence="1">
    <location>
        <position position="1"/>
    </location>
</feature>